<dbReference type="GeneID" id="4708793"/>
<dbReference type="EMBL" id="DS026990">
    <property type="protein sequence ID" value="EAW15344.1"/>
    <property type="molecule type" value="Genomic_DNA"/>
</dbReference>
<comment type="similarity">
    <text evidence="1">Belongs to the short-chain dehydrogenases/reductases (SDR) family.</text>
</comment>
<keyword evidence="5" id="KW-1185">Reference proteome</keyword>
<feature type="domain" description="Ketoreductase" evidence="3">
    <location>
        <begin position="32"/>
        <end position="209"/>
    </location>
</feature>
<dbReference type="PANTHER" id="PTHR44196">
    <property type="entry name" value="DEHYDROGENASE/REDUCTASE SDR FAMILY MEMBER 7B"/>
    <property type="match status" value="1"/>
</dbReference>
<dbReference type="VEuPathDB" id="FungiDB:ACLA_060110"/>
<reference evidence="4 5" key="1">
    <citation type="journal article" date="2008" name="PLoS Genet.">
        <title>Genomic islands in the pathogenic filamentous fungus Aspergillus fumigatus.</title>
        <authorList>
            <person name="Fedorova N.D."/>
            <person name="Khaldi N."/>
            <person name="Joardar V.S."/>
            <person name="Maiti R."/>
            <person name="Amedeo P."/>
            <person name="Anderson M.J."/>
            <person name="Crabtree J."/>
            <person name="Silva J.C."/>
            <person name="Badger J.H."/>
            <person name="Albarraq A."/>
            <person name="Angiuoli S."/>
            <person name="Bussey H."/>
            <person name="Bowyer P."/>
            <person name="Cotty P.J."/>
            <person name="Dyer P.S."/>
            <person name="Egan A."/>
            <person name="Galens K."/>
            <person name="Fraser-Liggett C.M."/>
            <person name="Haas B.J."/>
            <person name="Inman J.M."/>
            <person name="Kent R."/>
            <person name="Lemieux S."/>
            <person name="Malavazi I."/>
            <person name="Orvis J."/>
            <person name="Roemer T."/>
            <person name="Ronning C.M."/>
            <person name="Sundaram J.P."/>
            <person name="Sutton G."/>
            <person name="Turner G."/>
            <person name="Venter J.C."/>
            <person name="White O.R."/>
            <person name="Whitty B.R."/>
            <person name="Youngman P."/>
            <person name="Wolfe K.H."/>
            <person name="Goldman G.H."/>
            <person name="Wortman J.R."/>
            <person name="Jiang B."/>
            <person name="Denning D.W."/>
            <person name="Nierman W.C."/>
        </authorList>
    </citation>
    <scope>NUCLEOTIDE SEQUENCE [LARGE SCALE GENOMIC DNA]</scope>
    <source>
        <strain evidence="5">ATCC 1007 / CBS 513.65 / DSM 816 / NCTC 3887 / NRRL 1</strain>
    </source>
</reference>
<dbReference type="HOGENOM" id="CLU_010194_8_2_1"/>
<dbReference type="Pfam" id="PF00106">
    <property type="entry name" value="adh_short"/>
    <property type="match status" value="1"/>
</dbReference>
<gene>
    <name evidence="4" type="ORF">ACLA_060110</name>
</gene>
<dbReference type="InterPro" id="IPR036291">
    <property type="entry name" value="NAD(P)-bd_dom_sf"/>
</dbReference>
<sequence length="283" mass="30176">MQPPLPSVTATWHNQSYEAISPTRPELSAQGKTVIIIGAGSGIGRATAVSFARAGASKLVLIGRNETRLVETQQSLACSSSIHAISITDEAALSEVATSVGPWDVLILAAGYLSDPASIRTSSTDDWWQSFETNVKGPMIASKVFLPTAHATNAAIVALTSAVVFPTQMLVGLSAYVSSKLALLKFVEFLAAENPNLFAVSVQPGMVETDIFRKSGANASLVPVDQVDLPADFLVWLTSPEATFLNGRQVWSNWDVEELKKKAEEIQSGSLLTAGIYGWPFQP</sequence>
<evidence type="ECO:0000259" key="3">
    <source>
        <dbReference type="SMART" id="SM00822"/>
    </source>
</evidence>
<proteinExistence type="inferred from homology"/>
<name>A1C4K4_ASPCL</name>
<dbReference type="KEGG" id="act:ACLA_060110"/>
<dbReference type="PANTHER" id="PTHR44196:SF1">
    <property type="entry name" value="DEHYDROGENASE_REDUCTASE SDR FAMILY MEMBER 7B"/>
    <property type="match status" value="1"/>
</dbReference>
<dbReference type="SUPFAM" id="SSF51735">
    <property type="entry name" value="NAD(P)-binding Rossmann-fold domains"/>
    <property type="match status" value="1"/>
</dbReference>
<dbReference type="OrthoDB" id="1933717at2759"/>
<dbReference type="PRINTS" id="PR00081">
    <property type="entry name" value="GDHRDH"/>
</dbReference>
<accession>A1C4K4</accession>
<dbReference type="SMART" id="SM00822">
    <property type="entry name" value="PKS_KR"/>
    <property type="match status" value="1"/>
</dbReference>
<dbReference type="eggNOG" id="KOG1205">
    <property type="taxonomic scope" value="Eukaryota"/>
</dbReference>
<protein>
    <submittedName>
        <fullName evidence="4">NADP(+)-dependent dehydrogenase, putative</fullName>
    </submittedName>
</protein>
<dbReference type="OMA" id="WQSFETN"/>
<dbReference type="Proteomes" id="UP000006701">
    <property type="component" value="Unassembled WGS sequence"/>
</dbReference>
<evidence type="ECO:0000256" key="1">
    <source>
        <dbReference type="ARBA" id="ARBA00006484"/>
    </source>
</evidence>
<evidence type="ECO:0000313" key="5">
    <source>
        <dbReference type="Proteomes" id="UP000006701"/>
    </source>
</evidence>
<dbReference type="InterPro" id="IPR002347">
    <property type="entry name" value="SDR_fam"/>
</dbReference>
<keyword evidence="2" id="KW-0560">Oxidoreductase</keyword>
<dbReference type="GO" id="GO:0016491">
    <property type="term" value="F:oxidoreductase activity"/>
    <property type="evidence" value="ECO:0007669"/>
    <property type="project" value="UniProtKB-KW"/>
</dbReference>
<dbReference type="Gene3D" id="3.40.50.720">
    <property type="entry name" value="NAD(P)-binding Rossmann-like Domain"/>
    <property type="match status" value="1"/>
</dbReference>
<evidence type="ECO:0000256" key="2">
    <source>
        <dbReference type="ARBA" id="ARBA00023002"/>
    </source>
</evidence>
<evidence type="ECO:0000313" key="4">
    <source>
        <dbReference type="EMBL" id="EAW15344.1"/>
    </source>
</evidence>
<organism evidence="4 5">
    <name type="scientific">Aspergillus clavatus (strain ATCC 1007 / CBS 513.65 / DSM 816 / NCTC 3887 / NRRL 1 / QM 1276 / 107)</name>
    <dbReference type="NCBI Taxonomy" id="344612"/>
    <lineage>
        <taxon>Eukaryota</taxon>
        <taxon>Fungi</taxon>
        <taxon>Dikarya</taxon>
        <taxon>Ascomycota</taxon>
        <taxon>Pezizomycotina</taxon>
        <taxon>Eurotiomycetes</taxon>
        <taxon>Eurotiomycetidae</taxon>
        <taxon>Eurotiales</taxon>
        <taxon>Aspergillaceae</taxon>
        <taxon>Aspergillus</taxon>
        <taxon>Aspergillus subgen. Fumigati</taxon>
    </lineage>
</organism>
<dbReference type="AlphaFoldDB" id="A1C4K4"/>
<dbReference type="GO" id="GO:0016020">
    <property type="term" value="C:membrane"/>
    <property type="evidence" value="ECO:0007669"/>
    <property type="project" value="TreeGrafter"/>
</dbReference>
<dbReference type="InterPro" id="IPR057326">
    <property type="entry name" value="KR_dom"/>
</dbReference>
<dbReference type="RefSeq" id="XP_001276770.1">
    <property type="nucleotide sequence ID" value="XM_001276769.1"/>
</dbReference>
<dbReference type="CDD" id="cd05233">
    <property type="entry name" value="SDR_c"/>
    <property type="match status" value="1"/>
</dbReference>